<accession>A0ABU2FZG8</accession>
<feature type="domain" description="RCK N-terminal" evidence="7">
    <location>
        <begin position="227"/>
        <end position="344"/>
    </location>
</feature>
<dbReference type="InterPro" id="IPR036721">
    <property type="entry name" value="RCK_C_sf"/>
</dbReference>
<evidence type="ECO:0000256" key="5">
    <source>
        <dbReference type="ARBA" id="ARBA00023027"/>
    </source>
</evidence>
<comment type="caution">
    <text evidence="9">The sequence shown here is derived from an EMBL/GenBank/DDBJ whole genome shotgun (WGS) entry which is preliminary data.</text>
</comment>
<dbReference type="RefSeq" id="WP_310927137.1">
    <property type="nucleotide sequence ID" value="NZ_JAMQOQ010000001.1"/>
</dbReference>
<gene>
    <name evidence="9" type="primary">trkA</name>
    <name evidence="9" type="ORF">NDI79_03920</name>
</gene>
<keyword evidence="10" id="KW-1185">Reference proteome</keyword>
<sequence length="445" mass="47917">MRVVIVGAGQVGSSIAADLADVHEVVVIDSDAERVEDMNYSHDVLAIAGDGTAVSTLEEAGVDDAGMVIASTDDDETNIVVCSTVKAISDAFTIARVKNTEYLRTWQRSKKAFGIDFMVCTNLLAAESIVRIIGLPAARDVDPFAGGRVQMAEFEVAENSPVSNVTIREADRFEALTFAAILRNGTVEIPRGETVIQPNDRVVVIGTPKSVQEFARTVAPDESPGTAEEVVVVGGSEIGFHVARLLEERGFRPRLIERDPERARNLAEKLPDTVVMESDATDTEFLEREHVGDADLVVAALESDEKNLLVSLLAARIGVERTVAVIDTTEYVDLFEAVGVDVGVNPREVVAEEITRFTREGGAENVALIESDKAEVLEIEVDDASVLAGREIRESIQQLPEGVVVGAITRDREFITPRGDTVVEAGDHVVLFVDAAVVSEVTPEL</sequence>
<protein>
    <submittedName>
        <fullName evidence="9">Trk system potassium transporter TrkA</fullName>
    </submittedName>
</protein>
<dbReference type="InterPro" id="IPR036291">
    <property type="entry name" value="NAD(P)-bd_dom_sf"/>
</dbReference>
<dbReference type="Pfam" id="PF02254">
    <property type="entry name" value="TrkA_N"/>
    <property type="match status" value="2"/>
</dbReference>
<dbReference type="PROSITE" id="PS51201">
    <property type="entry name" value="RCK_N"/>
    <property type="match status" value="2"/>
</dbReference>
<dbReference type="PROSITE" id="PS51202">
    <property type="entry name" value="RCK_C"/>
    <property type="match status" value="2"/>
</dbReference>
<dbReference type="PANTHER" id="PTHR43833">
    <property type="entry name" value="POTASSIUM CHANNEL PROTEIN 2-RELATED-RELATED"/>
    <property type="match status" value="1"/>
</dbReference>
<evidence type="ECO:0000256" key="4">
    <source>
        <dbReference type="ARBA" id="ARBA00022958"/>
    </source>
</evidence>
<dbReference type="Proteomes" id="UP001254813">
    <property type="component" value="Unassembled WGS sequence"/>
</dbReference>
<name>A0ABU2FZG8_9EURY</name>
<dbReference type="InterPro" id="IPR006037">
    <property type="entry name" value="RCK_C"/>
</dbReference>
<proteinExistence type="predicted"/>
<evidence type="ECO:0000313" key="9">
    <source>
        <dbReference type="EMBL" id="MDS0293318.1"/>
    </source>
</evidence>
<dbReference type="PRINTS" id="PR00335">
    <property type="entry name" value="KUPTAKETRKA"/>
</dbReference>
<reference evidence="9 10" key="1">
    <citation type="submission" date="2022-06" db="EMBL/GenBank/DDBJ databases">
        <title>Halogeometricum sp. a new haloarchaeum isolate from saline soil.</title>
        <authorList>
            <person name="Strakova D."/>
            <person name="Galisteo C."/>
            <person name="Sanchez-Porro C."/>
            <person name="Ventosa A."/>
        </authorList>
    </citation>
    <scope>NUCLEOTIDE SEQUENCE [LARGE SCALE GENOMIC DNA]</scope>
    <source>
        <strain evidence="10">S3BR25-2</strain>
    </source>
</reference>
<keyword evidence="4" id="KW-0630">Potassium</keyword>
<evidence type="ECO:0000259" key="8">
    <source>
        <dbReference type="PROSITE" id="PS51202"/>
    </source>
</evidence>
<dbReference type="Pfam" id="PF02080">
    <property type="entry name" value="TrkA_C"/>
    <property type="match status" value="2"/>
</dbReference>
<evidence type="ECO:0000313" key="10">
    <source>
        <dbReference type="Proteomes" id="UP001254813"/>
    </source>
</evidence>
<dbReference type="EMBL" id="JAMQOQ010000001">
    <property type="protein sequence ID" value="MDS0293318.1"/>
    <property type="molecule type" value="Genomic_DNA"/>
</dbReference>
<evidence type="ECO:0000256" key="6">
    <source>
        <dbReference type="ARBA" id="ARBA00023065"/>
    </source>
</evidence>
<dbReference type="Gene3D" id="3.40.50.720">
    <property type="entry name" value="NAD(P)-binding Rossmann-like Domain"/>
    <property type="match status" value="2"/>
</dbReference>
<keyword evidence="6" id="KW-0406">Ion transport</keyword>
<dbReference type="NCBIfam" id="NF007039">
    <property type="entry name" value="PRK09496.3-2"/>
    <property type="match status" value="1"/>
</dbReference>
<dbReference type="Gene3D" id="3.30.70.1450">
    <property type="entry name" value="Regulator of K+ conductance, C-terminal domain"/>
    <property type="match status" value="2"/>
</dbReference>
<evidence type="ECO:0000256" key="3">
    <source>
        <dbReference type="ARBA" id="ARBA00022538"/>
    </source>
</evidence>
<dbReference type="InterPro" id="IPR006036">
    <property type="entry name" value="K_uptake_TrkA"/>
</dbReference>
<dbReference type="InterPro" id="IPR050721">
    <property type="entry name" value="Trk_Ktr_HKT_K-transport"/>
</dbReference>
<feature type="domain" description="RCK C-terminal" evidence="8">
    <location>
        <begin position="139"/>
        <end position="220"/>
    </location>
</feature>
<comment type="function">
    <text evidence="1">Part of a potassium transport system.</text>
</comment>
<dbReference type="PANTHER" id="PTHR43833:SF5">
    <property type="entry name" value="TRK SYSTEM POTASSIUM UPTAKE PROTEIN TRKA"/>
    <property type="match status" value="1"/>
</dbReference>
<dbReference type="SUPFAM" id="SSF51735">
    <property type="entry name" value="NAD(P)-binding Rossmann-fold domains"/>
    <property type="match status" value="2"/>
</dbReference>
<evidence type="ECO:0000256" key="1">
    <source>
        <dbReference type="ARBA" id="ARBA00003660"/>
    </source>
</evidence>
<evidence type="ECO:0000256" key="2">
    <source>
        <dbReference type="ARBA" id="ARBA00022448"/>
    </source>
</evidence>
<dbReference type="SUPFAM" id="SSF116726">
    <property type="entry name" value="TrkA C-terminal domain-like"/>
    <property type="match status" value="2"/>
</dbReference>
<dbReference type="NCBIfam" id="NF007034">
    <property type="entry name" value="PRK09496.2-1"/>
    <property type="match status" value="1"/>
</dbReference>
<dbReference type="InterPro" id="IPR003148">
    <property type="entry name" value="RCK_N"/>
</dbReference>
<evidence type="ECO:0000259" key="7">
    <source>
        <dbReference type="PROSITE" id="PS51201"/>
    </source>
</evidence>
<feature type="domain" description="RCK N-terminal" evidence="7">
    <location>
        <begin position="1"/>
        <end position="119"/>
    </location>
</feature>
<organism evidence="9 10">
    <name type="scientific">Halogeometricum luteum</name>
    <dbReference type="NCBI Taxonomy" id="2950537"/>
    <lineage>
        <taxon>Archaea</taxon>
        <taxon>Methanobacteriati</taxon>
        <taxon>Methanobacteriota</taxon>
        <taxon>Stenosarchaea group</taxon>
        <taxon>Halobacteria</taxon>
        <taxon>Halobacteriales</taxon>
        <taxon>Haloferacaceae</taxon>
        <taxon>Halogeometricum</taxon>
    </lineage>
</organism>
<keyword evidence="5" id="KW-0520">NAD</keyword>
<feature type="domain" description="RCK C-terminal" evidence="8">
    <location>
        <begin position="364"/>
        <end position="445"/>
    </location>
</feature>
<keyword evidence="2" id="KW-0813">Transport</keyword>
<keyword evidence="3" id="KW-0633">Potassium transport</keyword>
<dbReference type="NCBIfam" id="NF007031">
    <property type="entry name" value="PRK09496.1-2"/>
    <property type="match status" value="1"/>
</dbReference>